<dbReference type="RefSeq" id="WP_202998384.1">
    <property type="nucleotide sequence ID" value="NZ_JAENHO010000020.1"/>
</dbReference>
<comment type="caution">
    <text evidence="3">The sequence shown here is derived from an EMBL/GenBank/DDBJ whole genome shotgun (WGS) entry which is preliminary data.</text>
</comment>
<evidence type="ECO:0000313" key="4">
    <source>
        <dbReference type="Proteomes" id="UP000598996"/>
    </source>
</evidence>
<dbReference type="Proteomes" id="UP000598996">
    <property type="component" value="Unassembled WGS sequence"/>
</dbReference>
<protein>
    <recommendedName>
        <fullName evidence="5">Lipoprotein</fullName>
    </recommendedName>
</protein>
<proteinExistence type="predicted"/>
<keyword evidence="4" id="KW-1185">Reference proteome</keyword>
<feature type="chain" id="PRO_5046463613" description="Lipoprotein" evidence="2">
    <location>
        <begin position="26"/>
        <end position="241"/>
    </location>
</feature>
<evidence type="ECO:0000256" key="2">
    <source>
        <dbReference type="SAM" id="SignalP"/>
    </source>
</evidence>
<feature type="signal peptide" evidence="2">
    <location>
        <begin position="1"/>
        <end position="25"/>
    </location>
</feature>
<evidence type="ECO:0000256" key="1">
    <source>
        <dbReference type="SAM" id="MobiDB-lite"/>
    </source>
</evidence>
<dbReference type="EMBL" id="JAENHO010000020">
    <property type="protein sequence ID" value="MBL7261631.1"/>
    <property type="molecule type" value="Genomic_DNA"/>
</dbReference>
<gene>
    <name evidence="3" type="ORF">JKJ07_45875</name>
</gene>
<organism evidence="3 4">
    <name type="scientific">Paractinoplanes lichenicola</name>
    <dbReference type="NCBI Taxonomy" id="2802976"/>
    <lineage>
        <taxon>Bacteria</taxon>
        <taxon>Bacillati</taxon>
        <taxon>Actinomycetota</taxon>
        <taxon>Actinomycetes</taxon>
        <taxon>Micromonosporales</taxon>
        <taxon>Micromonosporaceae</taxon>
        <taxon>Paractinoplanes</taxon>
    </lineage>
</organism>
<dbReference type="PROSITE" id="PS51257">
    <property type="entry name" value="PROKAR_LIPOPROTEIN"/>
    <property type="match status" value="1"/>
</dbReference>
<evidence type="ECO:0000313" key="3">
    <source>
        <dbReference type="EMBL" id="MBL7261631.1"/>
    </source>
</evidence>
<evidence type="ECO:0008006" key="5">
    <source>
        <dbReference type="Google" id="ProtNLM"/>
    </source>
</evidence>
<sequence>MPRRLSILAALVTVLLAGCSTPAEKIDAAPSSAVPSTVPSPTEVPPMDAVRAALNHLTSETYSFAATGNGPGHKYVASGVHDPRAREHSWKYLLEGEKARSRKVIVIGGDGYLKRGSANRWEHVDLTRLKPVDDNRYADPADPTGLTRFTAALHSARRLGPTRYEGVVQLQATPGALSYLPLGAPIFLVRQGGQWVTYTLETDAEGNPTSIKTVQDAGPDGSLTTVTKFANLGRPVRITKP</sequence>
<keyword evidence="2" id="KW-0732">Signal</keyword>
<reference evidence="3 4" key="1">
    <citation type="submission" date="2021-01" db="EMBL/GenBank/DDBJ databases">
        <title>Actinoplanes sp. nov. LDG1-01 isolated from lichen.</title>
        <authorList>
            <person name="Saeng-In P."/>
            <person name="Phongsopitanun W."/>
            <person name="Kanchanasin P."/>
            <person name="Yuki M."/>
            <person name="Kudo T."/>
            <person name="Ohkuma M."/>
            <person name="Tanasupawat S."/>
        </authorList>
    </citation>
    <scope>NUCLEOTIDE SEQUENCE [LARGE SCALE GENOMIC DNA]</scope>
    <source>
        <strain evidence="3 4">LDG1-01</strain>
    </source>
</reference>
<dbReference type="Gene3D" id="2.50.20.20">
    <property type="match status" value="1"/>
</dbReference>
<name>A0ABS1W4H6_9ACTN</name>
<feature type="region of interest" description="Disordered" evidence="1">
    <location>
        <begin position="26"/>
        <end position="46"/>
    </location>
</feature>
<accession>A0ABS1W4H6</accession>
<feature type="compositionally biased region" description="Low complexity" evidence="1">
    <location>
        <begin position="28"/>
        <end position="41"/>
    </location>
</feature>